<accession>A0A660LB31</accession>
<evidence type="ECO:0000256" key="2">
    <source>
        <dbReference type="ARBA" id="ARBA00022692"/>
    </source>
</evidence>
<evidence type="ECO:0000256" key="3">
    <source>
        <dbReference type="ARBA" id="ARBA00022989"/>
    </source>
</evidence>
<gene>
    <name evidence="7" type="ORF">C8N24_2061</name>
</gene>
<evidence type="ECO:0000256" key="4">
    <source>
        <dbReference type="ARBA" id="ARBA00023136"/>
    </source>
</evidence>
<reference evidence="7 8" key="1">
    <citation type="submission" date="2018-10" db="EMBL/GenBank/DDBJ databases">
        <title>Genomic Encyclopedia of Archaeal and Bacterial Type Strains, Phase II (KMG-II): from individual species to whole genera.</title>
        <authorList>
            <person name="Goeker M."/>
        </authorList>
    </citation>
    <scope>NUCLEOTIDE SEQUENCE [LARGE SCALE GENOMIC DNA]</scope>
    <source>
        <strain evidence="7 8">DSM 14954</strain>
    </source>
</reference>
<keyword evidence="4 5" id="KW-0472">Membrane</keyword>
<organism evidence="7 8">
    <name type="scientific">Solirubrobacter pauli</name>
    <dbReference type="NCBI Taxonomy" id="166793"/>
    <lineage>
        <taxon>Bacteria</taxon>
        <taxon>Bacillati</taxon>
        <taxon>Actinomycetota</taxon>
        <taxon>Thermoleophilia</taxon>
        <taxon>Solirubrobacterales</taxon>
        <taxon>Solirubrobacteraceae</taxon>
        <taxon>Solirubrobacter</taxon>
    </lineage>
</organism>
<protein>
    <submittedName>
        <fullName evidence="7">Sulfoxide reductase heme-binding subunit YedZ</fullName>
    </submittedName>
</protein>
<evidence type="ECO:0000313" key="8">
    <source>
        <dbReference type="Proteomes" id="UP000278962"/>
    </source>
</evidence>
<feature type="transmembrane region" description="Helical" evidence="5">
    <location>
        <begin position="93"/>
        <end position="113"/>
    </location>
</feature>
<keyword evidence="2 5" id="KW-0812">Transmembrane</keyword>
<feature type="transmembrane region" description="Helical" evidence="5">
    <location>
        <begin position="125"/>
        <end position="144"/>
    </location>
</feature>
<dbReference type="AlphaFoldDB" id="A0A660LB31"/>
<comment type="subcellular location">
    <subcellularLocation>
        <location evidence="1">Membrane</location>
        <topology evidence="1">Multi-pass membrane protein</topology>
    </subcellularLocation>
</comment>
<dbReference type="Proteomes" id="UP000278962">
    <property type="component" value="Unassembled WGS sequence"/>
</dbReference>
<dbReference type="InterPro" id="IPR013130">
    <property type="entry name" value="Fe3_Rdtase_TM_dom"/>
</dbReference>
<proteinExistence type="predicted"/>
<dbReference type="RefSeq" id="WP_170178988.1">
    <property type="nucleotide sequence ID" value="NZ_RBIL01000001.1"/>
</dbReference>
<dbReference type="EMBL" id="RBIL01000001">
    <property type="protein sequence ID" value="RKQ92218.1"/>
    <property type="molecule type" value="Genomic_DNA"/>
</dbReference>
<evidence type="ECO:0000313" key="7">
    <source>
        <dbReference type="EMBL" id="RKQ92218.1"/>
    </source>
</evidence>
<feature type="domain" description="Ferric oxidoreductase" evidence="6">
    <location>
        <begin position="14"/>
        <end position="136"/>
    </location>
</feature>
<evidence type="ECO:0000259" key="6">
    <source>
        <dbReference type="Pfam" id="PF01794"/>
    </source>
</evidence>
<feature type="transmembrane region" description="Helical" evidence="5">
    <location>
        <begin position="150"/>
        <end position="169"/>
    </location>
</feature>
<feature type="transmembrane region" description="Helical" evidence="5">
    <location>
        <begin position="54"/>
        <end position="73"/>
    </location>
</feature>
<sequence length="182" mass="18909">MTEGHELWLVSRSAGVVALLLVATSVLIGLTLAAGLGGPPQRRRALVAIHEQTALASLIAIAVHGLALLGDGFLEPGVAGIAIPFVIDFKPVYVGLGIIAGYLAAALGLSFYARRRIGGKRWRKLHRATPVVYVLGLIHTLGAGTDAGSSWLRAFMLATAVPAAALLLARLAKRPRPKGATA</sequence>
<comment type="caution">
    <text evidence="7">The sequence shown here is derived from an EMBL/GenBank/DDBJ whole genome shotgun (WGS) entry which is preliminary data.</text>
</comment>
<dbReference type="GO" id="GO:0016020">
    <property type="term" value="C:membrane"/>
    <property type="evidence" value="ECO:0007669"/>
    <property type="project" value="UniProtKB-SubCell"/>
</dbReference>
<dbReference type="Pfam" id="PF01794">
    <property type="entry name" value="Ferric_reduct"/>
    <property type="match status" value="1"/>
</dbReference>
<keyword evidence="8" id="KW-1185">Reference proteome</keyword>
<name>A0A660LB31_9ACTN</name>
<feature type="transmembrane region" description="Helical" evidence="5">
    <location>
        <begin position="12"/>
        <end position="33"/>
    </location>
</feature>
<evidence type="ECO:0000256" key="5">
    <source>
        <dbReference type="SAM" id="Phobius"/>
    </source>
</evidence>
<evidence type="ECO:0000256" key="1">
    <source>
        <dbReference type="ARBA" id="ARBA00004141"/>
    </source>
</evidence>
<keyword evidence="3 5" id="KW-1133">Transmembrane helix</keyword>